<sequence length="43" mass="4542">MADAKSLDEQVPFQRQPGIATAPLVLIDLCTPDGADEADSRDA</sequence>
<dbReference type="EMBL" id="CP140152">
    <property type="protein sequence ID" value="WQH05970.1"/>
    <property type="molecule type" value="Genomic_DNA"/>
</dbReference>
<evidence type="ECO:0000313" key="1">
    <source>
        <dbReference type="EMBL" id="WQH05970.1"/>
    </source>
</evidence>
<protein>
    <submittedName>
        <fullName evidence="1">Uncharacterized protein</fullName>
    </submittedName>
</protein>
<gene>
    <name evidence="1" type="ORF">SR858_06445</name>
</gene>
<evidence type="ECO:0000313" key="2">
    <source>
        <dbReference type="Proteomes" id="UP001326110"/>
    </source>
</evidence>
<dbReference type="Proteomes" id="UP001326110">
    <property type="component" value="Chromosome"/>
</dbReference>
<proteinExistence type="predicted"/>
<accession>A0ABZ0Y1S1</accession>
<dbReference type="RefSeq" id="WP_019921923.1">
    <property type="nucleotide sequence ID" value="NZ_CP140152.1"/>
</dbReference>
<reference evidence="1 2" key="1">
    <citation type="submission" date="2023-11" db="EMBL/GenBank/DDBJ databases">
        <title>MicrobeMod: A computational toolkit for identifying prokaryotic methylation and restriction-modification with nanopore sequencing.</title>
        <authorList>
            <person name="Crits-Christoph A."/>
            <person name="Kang S.C."/>
            <person name="Lee H."/>
            <person name="Ostrov N."/>
        </authorList>
    </citation>
    <scope>NUCLEOTIDE SEQUENCE [LARGE SCALE GENOMIC DNA]</scope>
    <source>
        <strain evidence="1 2">ATCC 25935</strain>
    </source>
</reference>
<name>A0ABZ0Y1S1_9BURK</name>
<keyword evidence="2" id="KW-1185">Reference proteome</keyword>
<organism evidence="1 2">
    <name type="scientific">Duganella zoogloeoides</name>
    <dbReference type="NCBI Taxonomy" id="75659"/>
    <lineage>
        <taxon>Bacteria</taxon>
        <taxon>Pseudomonadati</taxon>
        <taxon>Pseudomonadota</taxon>
        <taxon>Betaproteobacteria</taxon>
        <taxon>Burkholderiales</taxon>
        <taxon>Oxalobacteraceae</taxon>
        <taxon>Telluria group</taxon>
        <taxon>Duganella</taxon>
    </lineage>
</organism>